<evidence type="ECO:0000259" key="3">
    <source>
        <dbReference type="Pfam" id="PF05970"/>
    </source>
</evidence>
<dbReference type="Proteomes" id="UP000001861">
    <property type="component" value="Unassembled WGS sequence"/>
</dbReference>
<dbReference type="HOGENOM" id="CLU_471725_0_0_1"/>
<comment type="catalytic activity">
    <reaction evidence="1">
        <text>ATP + H2O = ADP + phosphate + H(+)</text>
        <dbReference type="Rhea" id="RHEA:13065"/>
        <dbReference type="ChEBI" id="CHEBI:15377"/>
        <dbReference type="ChEBI" id="CHEBI:15378"/>
        <dbReference type="ChEBI" id="CHEBI:30616"/>
        <dbReference type="ChEBI" id="CHEBI:43474"/>
        <dbReference type="ChEBI" id="CHEBI:456216"/>
        <dbReference type="EC" id="5.6.2.3"/>
    </reaction>
</comment>
<keyword evidence="1" id="KW-0067">ATP-binding</keyword>
<evidence type="ECO:0000256" key="2">
    <source>
        <dbReference type="SAM" id="MobiDB-lite"/>
    </source>
</evidence>
<accession>A8NB26</accession>
<keyword evidence="1" id="KW-0227">DNA damage</keyword>
<comment type="caution">
    <text evidence="4">The sequence shown here is derived from an EMBL/GenBank/DDBJ whole genome shotgun (WGS) entry which is preliminary data.</text>
</comment>
<reference evidence="4 5" key="1">
    <citation type="journal article" date="2010" name="Proc. Natl. Acad. Sci. U.S.A.">
        <title>Insights into evolution of multicellular fungi from the assembled chromosomes of the mushroom Coprinopsis cinerea (Coprinus cinereus).</title>
        <authorList>
            <person name="Stajich J.E."/>
            <person name="Wilke S.K."/>
            <person name="Ahren D."/>
            <person name="Au C.H."/>
            <person name="Birren B.W."/>
            <person name="Borodovsky M."/>
            <person name="Burns C."/>
            <person name="Canback B."/>
            <person name="Casselton L.A."/>
            <person name="Cheng C.K."/>
            <person name="Deng J."/>
            <person name="Dietrich F.S."/>
            <person name="Fargo D.C."/>
            <person name="Farman M.L."/>
            <person name="Gathman A.C."/>
            <person name="Goldberg J."/>
            <person name="Guigo R."/>
            <person name="Hoegger P.J."/>
            <person name="Hooker J.B."/>
            <person name="Huggins A."/>
            <person name="James T.Y."/>
            <person name="Kamada T."/>
            <person name="Kilaru S."/>
            <person name="Kodira C."/>
            <person name="Kues U."/>
            <person name="Kupfer D."/>
            <person name="Kwan H.S."/>
            <person name="Lomsadze A."/>
            <person name="Li W."/>
            <person name="Lilly W.W."/>
            <person name="Ma L.J."/>
            <person name="Mackey A.J."/>
            <person name="Manning G."/>
            <person name="Martin F."/>
            <person name="Muraguchi H."/>
            <person name="Natvig D.O."/>
            <person name="Palmerini H."/>
            <person name="Ramesh M.A."/>
            <person name="Rehmeyer C.J."/>
            <person name="Roe B.A."/>
            <person name="Shenoy N."/>
            <person name="Stanke M."/>
            <person name="Ter-Hovhannisyan V."/>
            <person name="Tunlid A."/>
            <person name="Velagapudi R."/>
            <person name="Vision T.J."/>
            <person name="Zeng Q."/>
            <person name="Zolan M.E."/>
            <person name="Pukkila P.J."/>
        </authorList>
    </citation>
    <scope>NUCLEOTIDE SEQUENCE [LARGE SCALE GENOMIC DNA]</scope>
    <source>
        <strain evidence="5">Okayama-7 / 130 / ATCC MYA-4618 / FGSC 9003</strain>
    </source>
</reference>
<evidence type="ECO:0000313" key="5">
    <source>
        <dbReference type="Proteomes" id="UP000001861"/>
    </source>
</evidence>
<dbReference type="InterPro" id="IPR027417">
    <property type="entry name" value="P-loop_NTPase"/>
</dbReference>
<dbReference type="GO" id="GO:0006310">
    <property type="term" value="P:DNA recombination"/>
    <property type="evidence" value="ECO:0007669"/>
    <property type="project" value="UniProtKB-KW"/>
</dbReference>
<dbReference type="KEGG" id="cci:CC1G_09386"/>
<keyword evidence="1" id="KW-0378">Hydrolase</keyword>
<evidence type="ECO:0000256" key="1">
    <source>
        <dbReference type="RuleBase" id="RU363044"/>
    </source>
</evidence>
<dbReference type="OrthoDB" id="432234at2759"/>
<dbReference type="GO" id="GO:0043139">
    <property type="term" value="F:5'-3' DNA helicase activity"/>
    <property type="evidence" value="ECO:0007669"/>
    <property type="project" value="UniProtKB-EC"/>
</dbReference>
<dbReference type="AlphaFoldDB" id="A8NB26"/>
<dbReference type="STRING" id="240176.A8NB26"/>
<proteinExistence type="inferred from homology"/>
<keyword evidence="1" id="KW-0233">DNA recombination</keyword>
<dbReference type="Pfam" id="PF05970">
    <property type="entry name" value="PIF1"/>
    <property type="match status" value="1"/>
</dbReference>
<organism evidence="4 5">
    <name type="scientific">Coprinopsis cinerea (strain Okayama-7 / 130 / ATCC MYA-4618 / FGSC 9003)</name>
    <name type="common">Inky cap fungus</name>
    <name type="synonym">Hormographiella aspergillata</name>
    <dbReference type="NCBI Taxonomy" id="240176"/>
    <lineage>
        <taxon>Eukaryota</taxon>
        <taxon>Fungi</taxon>
        <taxon>Dikarya</taxon>
        <taxon>Basidiomycota</taxon>
        <taxon>Agaricomycotina</taxon>
        <taxon>Agaricomycetes</taxon>
        <taxon>Agaricomycetidae</taxon>
        <taxon>Agaricales</taxon>
        <taxon>Agaricineae</taxon>
        <taxon>Psathyrellaceae</taxon>
        <taxon>Coprinopsis</taxon>
    </lineage>
</organism>
<dbReference type="GO" id="GO:0016887">
    <property type="term" value="F:ATP hydrolysis activity"/>
    <property type="evidence" value="ECO:0007669"/>
    <property type="project" value="RHEA"/>
</dbReference>
<dbReference type="RefSeq" id="XP_001832028.2">
    <property type="nucleotide sequence ID" value="XM_001831976.2"/>
</dbReference>
<dbReference type="GO" id="GO:0006281">
    <property type="term" value="P:DNA repair"/>
    <property type="evidence" value="ECO:0007669"/>
    <property type="project" value="UniProtKB-KW"/>
</dbReference>
<keyword evidence="5" id="KW-1185">Reference proteome</keyword>
<dbReference type="Gene3D" id="3.40.50.300">
    <property type="entry name" value="P-loop containing nucleotide triphosphate hydrolases"/>
    <property type="match status" value="1"/>
</dbReference>
<dbReference type="InterPro" id="IPR051055">
    <property type="entry name" value="PIF1_helicase"/>
</dbReference>
<comment type="cofactor">
    <cofactor evidence="1">
        <name>Mg(2+)</name>
        <dbReference type="ChEBI" id="CHEBI:18420"/>
    </cofactor>
</comment>
<dbReference type="GO" id="GO:0000723">
    <property type="term" value="P:telomere maintenance"/>
    <property type="evidence" value="ECO:0007669"/>
    <property type="project" value="InterPro"/>
</dbReference>
<keyword evidence="1" id="KW-0347">Helicase</keyword>
<protein>
    <recommendedName>
        <fullName evidence="1">ATP-dependent DNA helicase</fullName>
        <ecNumber evidence="1">5.6.2.3</ecNumber>
    </recommendedName>
</protein>
<dbReference type="GeneID" id="6008510"/>
<keyword evidence="1" id="KW-0234">DNA repair</keyword>
<dbReference type="PANTHER" id="PTHR47642:SF5">
    <property type="entry name" value="ATP-DEPENDENT DNA HELICASE"/>
    <property type="match status" value="1"/>
</dbReference>
<dbReference type="EMBL" id="AACS02000009">
    <property type="protein sequence ID" value="EAU89804.2"/>
    <property type="molecule type" value="Genomic_DNA"/>
</dbReference>
<name>A8NB26_COPC7</name>
<feature type="domain" description="DNA helicase Pif1-like DEAD-box helicase" evidence="3">
    <location>
        <begin position="233"/>
        <end position="444"/>
    </location>
</feature>
<feature type="region of interest" description="Disordered" evidence="2">
    <location>
        <begin position="550"/>
        <end position="578"/>
    </location>
</feature>
<dbReference type="InParanoid" id="A8NB26"/>
<dbReference type="VEuPathDB" id="FungiDB:CC1G_09386"/>
<dbReference type="eggNOG" id="KOG0987">
    <property type="taxonomic scope" value="Eukaryota"/>
</dbReference>
<dbReference type="PANTHER" id="PTHR47642">
    <property type="entry name" value="ATP-DEPENDENT DNA HELICASE"/>
    <property type="match status" value="1"/>
</dbReference>
<gene>
    <name evidence="4" type="ORF">CC1G_09386</name>
</gene>
<keyword evidence="1" id="KW-0547">Nucleotide-binding</keyword>
<comment type="similarity">
    <text evidence="1">Belongs to the helicase family.</text>
</comment>
<sequence>MLTLLKPWRRWKDLRNVDESWDEAFVGHKFTDEQKKLLANFNLRYECLDDRDDYHRQMQKRLREAKQFTVGLWDNNSGFEDWDEDDYTRFIELENKLAMDIAEDKLGSKFKNKQKQMHEAQELMKRVGWTKRIIAETANGVSSIKERISTGFTANSWRESVKSAKERLLRERRKYLGSNINETKENKDNDENVADKKGEQVKLLNINWFQKDYKAQKEEEQDIIDTTVKEFSLNEEQERAFRIIANHSTKSGEEQLRMYLGGMGGTGKSQVIKAVISMFNKRNQGHRFIVLAPTGTAAALLNGSTYHSMLGIRMADAENEIVKSDSRTVQEVRSRLLGVQYIFIDEVSMIACHELYTISKRLAHITNKPDLPFGGMNMIFAGDFAQLPPTKGMSLYSNAMEKVQDARMTRRQQETTLGKILWHQVTTVVILRQNMRQKSQTEEDGKLRKALENMRFAACTAEDIEFLRTRIVGDRPGRPKLTDKEFHNVSIITAWNSQKDALNEMGTARFAEETGQEIRYFYCQDSVGADSNTGPVEKLERGRMPISIESAVGHKHESVSASKPLGDGELSRLYQVQP</sequence>
<evidence type="ECO:0000313" key="4">
    <source>
        <dbReference type="EMBL" id="EAU89804.2"/>
    </source>
</evidence>
<dbReference type="InterPro" id="IPR010285">
    <property type="entry name" value="DNA_helicase_pif1-like_DEAD"/>
</dbReference>
<dbReference type="EC" id="5.6.2.3" evidence="1"/>
<dbReference type="GO" id="GO:0005524">
    <property type="term" value="F:ATP binding"/>
    <property type="evidence" value="ECO:0007669"/>
    <property type="project" value="UniProtKB-KW"/>
</dbReference>
<dbReference type="SUPFAM" id="SSF52540">
    <property type="entry name" value="P-loop containing nucleoside triphosphate hydrolases"/>
    <property type="match status" value="1"/>
</dbReference>